<dbReference type="Proteomes" id="UP000051677">
    <property type="component" value="Unassembled WGS sequence"/>
</dbReference>
<accession>A0A0Q2R4E8</accession>
<dbReference type="AlphaFoldDB" id="A0A0Q2R4E8"/>
<sequence length="214" mass="23519">MTARLPGPPPRAELHAIGIDEAELRTVSPGELWWRVHRTTGPYVLAWNGFRENGPHLRFDPHPPPARHHPGVGVWYGASNPTPALAEAFQAARTIDRFRGDPYLTGLRFIREVRLLDLAAGGNGAWPTRAGGTFALSTGPHSIAQRWARRITETFPDLDGLHYTSRFSGETCIALFPPAMDAMPTRPVVSLPLTHPGLALRLAATARKLGYQMI</sequence>
<dbReference type="SMART" id="SM00953">
    <property type="entry name" value="RES"/>
    <property type="match status" value="1"/>
</dbReference>
<comment type="caution">
    <text evidence="2">The sequence shown here is derived from an EMBL/GenBank/DDBJ whole genome shotgun (WGS) entry which is preliminary data.</text>
</comment>
<dbReference type="InterPro" id="IPR014914">
    <property type="entry name" value="RES_dom"/>
</dbReference>
<gene>
    <name evidence="2" type="ORF">AO501_03525</name>
</gene>
<evidence type="ECO:0000259" key="1">
    <source>
        <dbReference type="SMART" id="SM00953"/>
    </source>
</evidence>
<organism evidence="2 3">
    <name type="scientific">Mycobacterium gordonae</name>
    <dbReference type="NCBI Taxonomy" id="1778"/>
    <lineage>
        <taxon>Bacteria</taxon>
        <taxon>Bacillati</taxon>
        <taxon>Actinomycetota</taxon>
        <taxon>Actinomycetes</taxon>
        <taxon>Mycobacteriales</taxon>
        <taxon>Mycobacteriaceae</taxon>
        <taxon>Mycobacterium</taxon>
    </lineage>
</organism>
<feature type="domain" description="RES" evidence="1">
    <location>
        <begin position="59"/>
        <end position="187"/>
    </location>
</feature>
<name>A0A0Q2R4E8_MYCGO</name>
<evidence type="ECO:0000313" key="3">
    <source>
        <dbReference type="Proteomes" id="UP000051677"/>
    </source>
</evidence>
<reference evidence="2 3" key="1">
    <citation type="submission" date="2015-10" db="EMBL/GenBank/DDBJ databases">
        <title>Mycobacterium gordonae draft genome assembly.</title>
        <authorList>
            <person name="Ustinova V."/>
            <person name="Smirnova T."/>
            <person name="Blagodatskikh K."/>
            <person name="Varlamov D."/>
            <person name="Larionova E."/>
            <person name="Chernousova L."/>
        </authorList>
    </citation>
    <scope>NUCLEOTIDE SEQUENCE [LARGE SCALE GENOMIC DNA]</scope>
    <source>
        <strain evidence="2 3">CTRI 14-8773</strain>
    </source>
</reference>
<protein>
    <recommendedName>
        <fullName evidence="1">RES domain-containing protein</fullName>
    </recommendedName>
</protein>
<dbReference type="OrthoDB" id="3256236at2"/>
<dbReference type="Pfam" id="PF08808">
    <property type="entry name" value="RES"/>
    <property type="match status" value="1"/>
</dbReference>
<evidence type="ECO:0000313" key="2">
    <source>
        <dbReference type="EMBL" id="KQH79006.1"/>
    </source>
</evidence>
<dbReference type="RefSeq" id="WP_055578108.1">
    <property type="nucleotide sequence ID" value="NZ_LKTM01000129.1"/>
</dbReference>
<proteinExistence type="predicted"/>
<dbReference type="EMBL" id="LKTM01000129">
    <property type="protein sequence ID" value="KQH79006.1"/>
    <property type="molecule type" value="Genomic_DNA"/>
</dbReference>